<gene>
    <name evidence="1" type="ORF">METZ01_LOCUS10427</name>
</gene>
<dbReference type="InterPro" id="IPR003423">
    <property type="entry name" value="OMP_efflux"/>
</dbReference>
<organism evidence="1">
    <name type="scientific">marine metagenome</name>
    <dbReference type="NCBI Taxonomy" id="408172"/>
    <lineage>
        <taxon>unclassified sequences</taxon>
        <taxon>metagenomes</taxon>
        <taxon>ecological metagenomes</taxon>
    </lineage>
</organism>
<dbReference type="PANTHER" id="PTHR30203">
    <property type="entry name" value="OUTER MEMBRANE CATION EFFLUX PROTEIN"/>
    <property type="match status" value="1"/>
</dbReference>
<evidence type="ECO:0000313" key="1">
    <source>
        <dbReference type="EMBL" id="SUZ57573.1"/>
    </source>
</evidence>
<dbReference type="InterPro" id="IPR010131">
    <property type="entry name" value="MdtP/NodT-like"/>
</dbReference>
<name>A0A381NVR1_9ZZZZ</name>
<accession>A0A381NVR1</accession>
<sequence>MAVAVPTGVVAQDRPWWQALDDPTLNALIDEALVMSPDLSGAVQRIAQAEATSVRSRAALMPILSLDALGSVAPLSGLGFQFGGLPIGGDPTASRPSLFYTGSGNITARYNLTSWGVEYRALESNRLRADASRGDSDAVALALTTQVAEAYFDAVSAREQLAIIEQQVTANQQLADVTQLRYRGGQATALEVLQQRQQLATTRANLPLTQAALRVALERLHALLARDAEAPTPEVPERLPAVPVADLAFASAPTGLGFPLHERPDVRGADARLQASLSDASGARWSRLPRLDLSVNAGLQFFKATELSTQSNWSSSLTFSVPLFDGFDRSGRIREAVAGVEAAEASLRQVEVQAVSEVRSAAAQQEEQVRQLEAFQEQFDASRLAYDESRRRYLVGIATFLDVLNASNGMQQAELNVVRTKRNVLGSWIQLRQASGGGWTRGLGRE</sequence>
<protein>
    <submittedName>
        <fullName evidence="1">Uncharacterized protein</fullName>
    </submittedName>
</protein>
<dbReference type="EMBL" id="UINC01000566">
    <property type="protein sequence ID" value="SUZ57573.1"/>
    <property type="molecule type" value="Genomic_DNA"/>
</dbReference>
<proteinExistence type="predicted"/>
<dbReference type="Pfam" id="PF02321">
    <property type="entry name" value="OEP"/>
    <property type="match status" value="2"/>
</dbReference>
<reference evidence="1" key="1">
    <citation type="submission" date="2018-05" db="EMBL/GenBank/DDBJ databases">
        <authorList>
            <person name="Lanie J.A."/>
            <person name="Ng W.-L."/>
            <person name="Kazmierczak K.M."/>
            <person name="Andrzejewski T.M."/>
            <person name="Davidsen T.M."/>
            <person name="Wayne K.J."/>
            <person name="Tettelin H."/>
            <person name="Glass J.I."/>
            <person name="Rusch D."/>
            <person name="Podicherti R."/>
            <person name="Tsui H.-C.T."/>
            <person name="Winkler M.E."/>
        </authorList>
    </citation>
    <scope>NUCLEOTIDE SEQUENCE</scope>
</reference>
<dbReference type="Gene3D" id="1.20.1600.10">
    <property type="entry name" value="Outer membrane efflux proteins (OEP)"/>
    <property type="match status" value="1"/>
</dbReference>
<dbReference type="SUPFAM" id="SSF56954">
    <property type="entry name" value="Outer membrane efflux proteins (OEP)"/>
    <property type="match status" value="1"/>
</dbReference>
<dbReference type="AlphaFoldDB" id="A0A381NVR1"/>
<dbReference type="PANTHER" id="PTHR30203:SF29">
    <property type="entry name" value="PROTEIN CYAE"/>
    <property type="match status" value="1"/>
</dbReference>
<dbReference type="GO" id="GO:0015562">
    <property type="term" value="F:efflux transmembrane transporter activity"/>
    <property type="evidence" value="ECO:0007669"/>
    <property type="project" value="InterPro"/>
</dbReference>